<evidence type="ECO:0000313" key="3">
    <source>
        <dbReference type="Proteomes" id="UP000597762"/>
    </source>
</evidence>
<feature type="transmembrane region" description="Helical" evidence="1">
    <location>
        <begin position="102"/>
        <end position="123"/>
    </location>
</feature>
<feature type="transmembrane region" description="Helical" evidence="1">
    <location>
        <begin position="135"/>
        <end position="158"/>
    </location>
</feature>
<protein>
    <submittedName>
        <fullName evidence="2">Uncharacterized protein</fullName>
    </submittedName>
</protein>
<name>A0A812C743_ACAPH</name>
<feature type="transmembrane region" description="Helical" evidence="1">
    <location>
        <begin position="72"/>
        <end position="90"/>
    </location>
</feature>
<gene>
    <name evidence="2" type="ORF">SPHA_28882</name>
</gene>
<dbReference type="AlphaFoldDB" id="A0A812C743"/>
<dbReference type="EMBL" id="CAHIKZ030001140">
    <property type="protein sequence ID" value="CAE1254321.1"/>
    <property type="molecule type" value="Genomic_DNA"/>
</dbReference>
<keyword evidence="1" id="KW-0812">Transmembrane</keyword>
<dbReference type="Proteomes" id="UP000597762">
    <property type="component" value="Unassembled WGS sequence"/>
</dbReference>
<organism evidence="2 3">
    <name type="scientific">Acanthosepion pharaonis</name>
    <name type="common">Pharaoh cuttlefish</name>
    <name type="synonym">Sepia pharaonis</name>
    <dbReference type="NCBI Taxonomy" id="158019"/>
    <lineage>
        <taxon>Eukaryota</taxon>
        <taxon>Metazoa</taxon>
        <taxon>Spiralia</taxon>
        <taxon>Lophotrochozoa</taxon>
        <taxon>Mollusca</taxon>
        <taxon>Cephalopoda</taxon>
        <taxon>Coleoidea</taxon>
        <taxon>Decapodiformes</taxon>
        <taxon>Sepiida</taxon>
        <taxon>Sepiina</taxon>
        <taxon>Sepiidae</taxon>
        <taxon>Acanthosepion</taxon>
    </lineage>
</organism>
<evidence type="ECO:0000256" key="1">
    <source>
        <dbReference type="SAM" id="Phobius"/>
    </source>
</evidence>
<feature type="transmembrane region" description="Helical" evidence="1">
    <location>
        <begin position="240"/>
        <end position="261"/>
    </location>
</feature>
<evidence type="ECO:0000313" key="2">
    <source>
        <dbReference type="EMBL" id="CAE1254321.1"/>
    </source>
</evidence>
<reference evidence="2" key="1">
    <citation type="submission" date="2021-01" db="EMBL/GenBank/DDBJ databases">
        <authorList>
            <person name="Li R."/>
            <person name="Bekaert M."/>
        </authorList>
    </citation>
    <scope>NUCLEOTIDE SEQUENCE</scope>
    <source>
        <strain evidence="2">Farmed</strain>
    </source>
</reference>
<accession>A0A812C743</accession>
<sequence>MPSGNPFICYSVVHSFLSLCLPDPLPYDIFSETLSIRAHSGNPYIRYSLVNSILSLCLPDPFSFDILFRSAFYQYAFWDPFIYCSFVYSFPSLCRPDLFNLIFLLNPFLSVCLLGHHLFVIHLRIPFFHYTPFHLILFSETLSICMPSGTPFICYSFVNSFLSLSLQDPLSFDIFSETHSIQFFLCLCIQDHFSFDILFPKTLSIRMPSGTPLICYSFCEFLTFLVPPRLRFILYTFRKAFISVCLLGTHSFVIPLCIPFFSLCLPDPLPYDIFSETLSIRAHSGNPYIRYSLVNSILSLCLPDPFSFDILFRSAFYQYAFWDPFIYCSFTPFHLIFFSETHSIRIPSGIPFNCYSFVNSFLSICLPDPLSFDILLETFSIRRPSGIPFICYCFVNSFFPYTSQTPFHFIFFSETLSIRMPSGTPFICYSFVNFFLSLCLPDPLSFDILFGNPFYPYAFWDPIHLLFLCEFLFSLCLPDPLSFDIPFGNTFYSLSIRMPSGTTFIFYSFVNSFLSLCLPDALSLDILFGNTFYPYAFWDPIHLLFLCEFFTFLMPPRPPFI</sequence>
<keyword evidence="1" id="KW-0472">Membrane</keyword>
<comment type="caution">
    <text evidence="2">The sequence shown here is derived from an EMBL/GenBank/DDBJ whole genome shotgun (WGS) entry which is preliminary data.</text>
</comment>
<proteinExistence type="predicted"/>
<keyword evidence="1" id="KW-1133">Transmembrane helix</keyword>
<keyword evidence="3" id="KW-1185">Reference proteome</keyword>